<dbReference type="Pfam" id="PF04116">
    <property type="entry name" value="FA_hydroxylase"/>
    <property type="match status" value="1"/>
</dbReference>
<evidence type="ECO:0000259" key="8">
    <source>
        <dbReference type="Pfam" id="PF04116"/>
    </source>
</evidence>
<dbReference type="OrthoDB" id="9770329at2"/>
<reference evidence="9 10" key="1">
    <citation type="submission" date="2019-03" db="EMBL/GenBank/DDBJ databases">
        <title>Genomic Encyclopedia of Type Strains, Phase IV (KMG-IV): sequencing the most valuable type-strain genomes for metagenomic binning, comparative biology and taxonomic classification.</title>
        <authorList>
            <person name="Goeker M."/>
        </authorList>
    </citation>
    <scope>NUCLEOTIDE SEQUENCE [LARGE SCALE GENOMIC DNA]</scope>
    <source>
        <strain evidence="9 10">DSM 26377</strain>
    </source>
</reference>
<dbReference type="RefSeq" id="WP_133880000.1">
    <property type="nucleotide sequence ID" value="NZ_MWIN01000039.1"/>
</dbReference>
<dbReference type="GO" id="GO:0008610">
    <property type="term" value="P:lipid biosynthetic process"/>
    <property type="evidence" value="ECO:0007669"/>
    <property type="project" value="InterPro"/>
</dbReference>
<gene>
    <name evidence="9" type="ORF">DFR24_0788</name>
</gene>
<dbReference type="Proteomes" id="UP000295341">
    <property type="component" value="Unassembled WGS sequence"/>
</dbReference>
<keyword evidence="10" id="KW-1185">Reference proteome</keyword>
<evidence type="ECO:0000313" key="10">
    <source>
        <dbReference type="Proteomes" id="UP000295341"/>
    </source>
</evidence>
<dbReference type="PANTHER" id="PTHR21624:SF1">
    <property type="entry name" value="ALKYLGLYCEROL MONOOXYGENASE"/>
    <property type="match status" value="1"/>
</dbReference>
<feature type="transmembrane region" description="Helical" evidence="7">
    <location>
        <begin position="16"/>
        <end position="38"/>
    </location>
</feature>
<dbReference type="GO" id="GO:0005506">
    <property type="term" value="F:iron ion binding"/>
    <property type="evidence" value="ECO:0007669"/>
    <property type="project" value="InterPro"/>
</dbReference>
<feature type="transmembrane region" description="Helical" evidence="7">
    <location>
        <begin position="58"/>
        <end position="79"/>
    </location>
</feature>
<evidence type="ECO:0000256" key="1">
    <source>
        <dbReference type="ARBA" id="ARBA00004127"/>
    </source>
</evidence>
<dbReference type="InterPro" id="IPR006694">
    <property type="entry name" value="Fatty_acid_hydroxylase"/>
</dbReference>
<sequence>MNLRPTLATLTSSARSLLLALGTALGFAFVLKALLLIVSGEFGLDTPGVIVRGFLHPGLAVFGGGLLAALAIELVLTGWAASSLRRLLIAPSDSARSDLFYLFLALSGGIAASATLISAGLVDAAVALLDARSHHGPLVDAPIWMAAPLLYLGMTFFNYWNHRLLHTRALWRLHAVHHSATEFTIGTAARISPMEAVLIAVPQAIPAALLGASPDAILIASMVASFESLWTHSNLRGLGWLERIGISSPRAHKIHHARDARFHDHNFGDLVLIWDRLFGTYMDSRNAPADLVLGVDGMGDRYDSRQPLRDFLQVHVDWVRDLITRVRPRPLPATTS</sequence>
<dbReference type="GO" id="GO:0050479">
    <property type="term" value="F:glyceryl-ether monooxygenase activity"/>
    <property type="evidence" value="ECO:0007669"/>
    <property type="project" value="TreeGrafter"/>
</dbReference>
<evidence type="ECO:0000256" key="2">
    <source>
        <dbReference type="ARBA" id="ARBA00022692"/>
    </source>
</evidence>
<dbReference type="PANTHER" id="PTHR21624">
    <property type="entry name" value="STEROL DESATURASE-RELATED PROTEIN"/>
    <property type="match status" value="1"/>
</dbReference>
<accession>A0A4S3JYZ8</accession>
<evidence type="ECO:0000256" key="3">
    <source>
        <dbReference type="ARBA" id="ARBA00022989"/>
    </source>
</evidence>
<dbReference type="GO" id="GO:0012505">
    <property type="term" value="C:endomembrane system"/>
    <property type="evidence" value="ECO:0007669"/>
    <property type="project" value="UniProtKB-SubCell"/>
</dbReference>
<keyword evidence="2 7" id="KW-0812">Transmembrane</keyword>
<keyword evidence="3 7" id="KW-1133">Transmembrane helix</keyword>
<feature type="transmembrane region" description="Helical" evidence="7">
    <location>
        <begin position="99"/>
        <end position="121"/>
    </location>
</feature>
<dbReference type="GO" id="GO:0006643">
    <property type="term" value="P:membrane lipid metabolic process"/>
    <property type="evidence" value="ECO:0007669"/>
    <property type="project" value="TreeGrafter"/>
</dbReference>
<organism evidence="9 10">
    <name type="scientific">Panacagrimonas perspica</name>
    <dbReference type="NCBI Taxonomy" id="381431"/>
    <lineage>
        <taxon>Bacteria</taxon>
        <taxon>Pseudomonadati</taxon>
        <taxon>Pseudomonadota</taxon>
        <taxon>Gammaproteobacteria</taxon>
        <taxon>Nevskiales</taxon>
        <taxon>Nevskiaceae</taxon>
        <taxon>Panacagrimonas</taxon>
    </lineage>
</organism>
<evidence type="ECO:0000256" key="6">
    <source>
        <dbReference type="ARBA" id="ARBA00023136"/>
    </source>
</evidence>
<name>A0A4S3JYZ8_9GAMM</name>
<evidence type="ECO:0000256" key="7">
    <source>
        <dbReference type="SAM" id="Phobius"/>
    </source>
</evidence>
<keyword evidence="6 7" id="KW-0472">Membrane</keyword>
<dbReference type="GO" id="GO:0016020">
    <property type="term" value="C:membrane"/>
    <property type="evidence" value="ECO:0007669"/>
    <property type="project" value="GOC"/>
</dbReference>
<evidence type="ECO:0000256" key="4">
    <source>
        <dbReference type="ARBA" id="ARBA00023002"/>
    </source>
</evidence>
<comment type="caution">
    <text evidence="9">The sequence shown here is derived from an EMBL/GenBank/DDBJ whole genome shotgun (WGS) entry which is preliminary data.</text>
</comment>
<keyword evidence="5" id="KW-0443">Lipid metabolism</keyword>
<dbReference type="InterPro" id="IPR051689">
    <property type="entry name" value="Sterol_desaturase/TMEM195"/>
</dbReference>
<evidence type="ECO:0000256" key="5">
    <source>
        <dbReference type="ARBA" id="ARBA00023098"/>
    </source>
</evidence>
<feature type="domain" description="Fatty acid hydroxylase" evidence="8">
    <location>
        <begin position="149"/>
        <end position="280"/>
    </location>
</feature>
<evidence type="ECO:0000313" key="9">
    <source>
        <dbReference type="EMBL" id="TDU31420.1"/>
    </source>
</evidence>
<comment type="subcellular location">
    <subcellularLocation>
        <location evidence="1">Endomembrane system</location>
        <topology evidence="1">Multi-pass membrane protein</topology>
    </subcellularLocation>
</comment>
<proteinExistence type="predicted"/>
<dbReference type="AlphaFoldDB" id="A0A4S3JYZ8"/>
<keyword evidence="4" id="KW-0560">Oxidoreductase</keyword>
<feature type="transmembrane region" description="Helical" evidence="7">
    <location>
        <begin position="141"/>
        <end position="160"/>
    </location>
</feature>
<protein>
    <submittedName>
        <fullName evidence="9">Fatty acid hydroxylase family protein</fullName>
    </submittedName>
</protein>
<dbReference type="EMBL" id="SOBT01000008">
    <property type="protein sequence ID" value="TDU31420.1"/>
    <property type="molecule type" value="Genomic_DNA"/>
</dbReference>